<gene>
    <name evidence="5" type="ORF">ERUC_LOCUS35125</name>
</gene>
<keyword evidence="6" id="KW-1185">Reference proteome</keyword>
<keyword evidence="3" id="KW-0472">Membrane</keyword>
<evidence type="ECO:0000256" key="3">
    <source>
        <dbReference type="SAM" id="Phobius"/>
    </source>
</evidence>
<keyword evidence="1" id="KW-0732">Signal</keyword>
<dbReference type="PANTHER" id="PTHR32099">
    <property type="entry name" value="CYSTEINE-RICH REPEAT SECRETORY PROTEIN"/>
    <property type="match status" value="1"/>
</dbReference>
<evidence type="ECO:0000256" key="2">
    <source>
        <dbReference type="ARBA" id="ARBA00022737"/>
    </source>
</evidence>
<name>A0ABC8LG64_ERUVS</name>
<organism evidence="5 6">
    <name type="scientific">Eruca vesicaria subsp. sativa</name>
    <name type="common">Garden rocket</name>
    <name type="synonym">Eruca sativa</name>
    <dbReference type="NCBI Taxonomy" id="29727"/>
    <lineage>
        <taxon>Eukaryota</taxon>
        <taxon>Viridiplantae</taxon>
        <taxon>Streptophyta</taxon>
        <taxon>Embryophyta</taxon>
        <taxon>Tracheophyta</taxon>
        <taxon>Spermatophyta</taxon>
        <taxon>Magnoliopsida</taxon>
        <taxon>eudicotyledons</taxon>
        <taxon>Gunneridae</taxon>
        <taxon>Pentapetalae</taxon>
        <taxon>rosids</taxon>
        <taxon>malvids</taxon>
        <taxon>Brassicales</taxon>
        <taxon>Brassicaceae</taxon>
        <taxon>Brassiceae</taxon>
        <taxon>Eruca</taxon>
    </lineage>
</organism>
<dbReference type="PANTHER" id="PTHR32099:SF42">
    <property type="entry name" value="CYSTEINE-RICH RECEPTOR-LIKE PROTEIN KINASE 9-RELATED"/>
    <property type="match status" value="1"/>
</dbReference>
<dbReference type="CDD" id="cd23509">
    <property type="entry name" value="Gnk2-like"/>
    <property type="match status" value="1"/>
</dbReference>
<evidence type="ECO:0000256" key="1">
    <source>
        <dbReference type="ARBA" id="ARBA00022729"/>
    </source>
</evidence>
<evidence type="ECO:0000259" key="4">
    <source>
        <dbReference type="PROSITE" id="PS51473"/>
    </source>
</evidence>
<evidence type="ECO:0000313" key="6">
    <source>
        <dbReference type="Proteomes" id="UP001642260"/>
    </source>
</evidence>
<accession>A0ABC8LG64</accession>
<dbReference type="Pfam" id="PF01657">
    <property type="entry name" value="Stress-antifung"/>
    <property type="match status" value="1"/>
</dbReference>
<dbReference type="InterPro" id="IPR038408">
    <property type="entry name" value="GNK2_sf"/>
</dbReference>
<dbReference type="InterPro" id="IPR002902">
    <property type="entry name" value="GNK2"/>
</dbReference>
<dbReference type="Gene3D" id="3.30.430.20">
    <property type="entry name" value="Gnk2 domain, C-X8-C-X2-C motif"/>
    <property type="match status" value="2"/>
</dbReference>
<evidence type="ECO:0000313" key="5">
    <source>
        <dbReference type="EMBL" id="CAH8382642.1"/>
    </source>
</evidence>
<proteinExistence type="predicted"/>
<sequence length="224" mass="25577">MATTITFSPALFWFFVFFFSFLSLQTISQPDRAHHMRTVCNNESSHFTEYSSFYLNRRSTLASLQTRSSVRPPIYLSVTKGTGPDTVFAMYLCRGDITKTTCSICVRTATSEIKESCTYQKEGFIFYEECMVRYSDTSFSGLLEGPKFNVILHSPKNFSSTIRFGQTLSRKMDEFITRTVSTTSWPKPYFVQDKERLTESGSSYTLDTVVQCRPDLDPSNCDAC</sequence>
<reference evidence="5 6" key="1">
    <citation type="submission" date="2022-03" db="EMBL/GenBank/DDBJ databases">
        <authorList>
            <person name="Macdonald S."/>
            <person name="Ahmed S."/>
            <person name="Newling K."/>
        </authorList>
    </citation>
    <scope>NUCLEOTIDE SEQUENCE [LARGE SCALE GENOMIC DNA]</scope>
</reference>
<dbReference type="PROSITE" id="PS51473">
    <property type="entry name" value="GNK2"/>
    <property type="match status" value="2"/>
</dbReference>
<dbReference type="Proteomes" id="UP001642260">
    <property type="component" value="Unassembled WGS sequence"/>
</dbReference>
<dbReference type="EMBL" id="CAKOAT010560709">
    <property type="protein sequence ID" value="CAH8382642.1"/>
    <property type="molecule type" value="Genomic_DNA"/>
</dbReference>
<feature type="domain" description="Gnk2-homologous" evidence="4">
    <location>
        <begin position="146"/>
        <end position="224"/>
    </location>
</feature>
<keyword evidence="3" id="KW-0812">Transmembrane</keyword>
<dbReference type="AlphaFoldDB" id="A0ABC8LG64"/>
<keyword evidence="3" id="KW-1133">Transmembrane helix</keyword>
<feature type="domain" description="Gnk2-homologous" evidence="4">
    <location>
        <begin position="34"/>
        <end position="139"/>
    </location>
</feature>
<protein>
    <recommendedName>
        <fullName evidence="4">Gnk2-homologous domain-containing protein</fullName>
    </recommendedName>
</protein>
<feature type="transmembrane region" description="Helical" evidence="3">
    <location>
        <begin position="6"/>
        <end position="27"/>
    </location>
</feature>
<keyword evidence="2" id="KW-0677">Repeat</keyword>
<comment type="caution">
    <text evidence="5">The sequence shown here is derived from an EMBL/GenBank/DDBJ whole genome shotgun (WGS) entry which is preliminary data.</text>
</comment>